<evidence type="ECO:0000313" key="1">
    <source>
        <dbReference type="EMBL" id="GAA4315500.1"/>
    </source>
</evidence>
<dbReference type="Proteomes" id="UP001501844">
    <property type="component" value="Unassembled WGS sequence"/>
</dbReference>
<proteinExistence type="predicted"/>
<gene>
    <name evidence="1" type="ORF">GCM10023183_36140</name>
</gene>
<organism evidence="1 2">
    <name type="scientific">Nibribacter koreensis</name>
    <dbReference type="NCBI Taxonomy" id="1084519"/>
    <lineage>
        <taxon>Bacteria</taxon>
        <taxon>Pseudomonadati</taxon>
        <taxon>Bacteroidota</taxon>
        <taxon>Cytophagia</taxon>
        <taxon>Cytophagales</taxon>
        <taxon>Hymenobacteraceae</taxon>
        <taxon>Nibribacter</taxon>
    </lineage>
</organism>
<protein>
    <submittedName>
        <fullName evidence="1">Uncharacterized protein</fullName>
    </submittedName>
</protein>
<accession>A0ABP8G1P9</accession>
<comment type="caution">
    <text evidence="1">The sequence shown here is derived from an EMBL/GenBank/DDBJ whole genome shotgun (WGS) entry which is preliminary data.</text>
</comment>
<sequence>MKVPEVLNLTASLNVTVKSVVVATPVALSAGIKGVAPKEGAVASVTDEAVTDSHVAPTLSASKVRVGALEAVP</sequence>
<keyword evidence="2" id="KW-1185">Reference proteome</keyword>
<reference evidence="2" key="1">
    <citation type="journal article" date="2019" name="Int. J. Syst. Evol. Microbiol.">
        <title>The Global Catalogue of Microorganisms (GCM) 10K type strain sequencing project: providing services to taxonomists for standard genome sequencing and annotation.</title>
        <authorList>
            <consortium name="The Broad Institute Genomics Platform"/>
            <consortium name="The Broad Institute Genome Sequencing Center for Infectious Disease"/>
            <person name="Wu L."/>
            <person name="Ma J."/>
        </authorList>
    </citation>
    <scope>NUCLEOTIDE SEQUENCE [LARGE SCALE GENOMIC DNA]</scope>
    <source>
        <strain evidence="2">JCM 17917</strain>
    </source>
</reference>
<name>A0ABP8G1P9_9BACT</name>
<dbReference type="EMBL" id="BAABGX010000003">
    <property type="protein sequence ID" value="GAA4315500.1"/>
    <property type="molecule type" value="Genomic_DNA"/>
</dbReference>
<evidence type="ECO:0000313" key="2">
    <source>
        <dbReference type="Proteomes" id="UP001501844"/>
    </source>
</evidence>